<gene>
    <name evidence="2" type="ORF">ElyMa_004474300</name>
</gene>
<feature type="region of interest" description="Disordered" evidence="1">
    <location>
        <begin position="44"/>
        <end position="76"/>
    </location>
</feature>
<name>A0AAV4HI82_9GAST</name>
<evidence type="ECO:0000313" key="3">
    <source>
        <dbReference type="Proteomes" id="UP000762676"/>
    </source>
</evidence>
<accession>A0AAV4HI82</accession>
<protein>
    <submittedName>
        <fullName evidence="2">Uncharacterized protein</fullName>
    </submittedName>
</protein>
<sequence length="145" mass="16593">MFIKHRSAEQCSEEDESQSCFPAFLMCLQKSGSLIVRLSSRLLKESRSPEQEVRHTSTKEKSVQHSGESDPEHAGARKSAISWHFLPSFLAFPHFIGSHLKLEEGKTVGGRGQRSVLLDWAEDHWTQGPNLNKAWLVNHLRRQRF</sequence>
<evidence type="ECO:0000256" key="1">
    <source>
        <dbReference type="SAM" id="MobiDB-lite"/>
    </source>
</evidence>
<reference evidence="2 3" key="1">
    <citation type="journal article" date="2021" name="Elife">
        <title>Chloroplast acquisition without the gene transfer in kleptoplastic sea slugs, Plakobranchus ocellatus.</title>
        <authorList>
            <person name="Maeda T."/>
            <person name="Takahashi S."/>
            <person name="Yoshida T."/>
            <person name="Shimamura S."/>
            <person name="Takaki Y."/>
            <person name="Nagai Y."/>
            <person name="Toyoda A."/>
            <person name="Suzuki Y."/>
            <person name="Arimoto A."/>
            <person name="Ishii H."/>
            <person name="Satoh N."/>
            <person name="Nishiyama T."/>
            <person name="Hasebe M."/>
            <person name="Maruyama T."/>
            <person name="Minagawa J."/>
            <person name="Obokata J."/>
            <person name="Shigenobu S."/>
        </authorList>
    </citation>
    <scope>NUCLEOTIDE SEQUENCE [LARGE SCALE GENOMIC DNA]</scope>
</reference>
<comment type="caution">
    <text evidence="2">The sequence shown here is derived from an EMBL/GenBank/DDBJ whole genome shotgun (WGS) entry which is preliminary data.</text>
</comment>
<feature type="compositionally biased region" description="Basic and acidic residues" evidence="1">
    <location>
        <begin position="44"/>
        <end position="75"/>
    </location>
</feature>
<keyword evidence="3" id="KW-1185">Reference proteome</keyword>
<dbReference type="AlphaFoldDB" id="A0AAV4HI82"/>
<proteinExistence type="predicted"/>
<dbReference type="EMBL" id="BMAT01009033">
    <property type="protein sequence ID" value="GFR97299.1"/>
    <property type="molecule type" value="Genomic_DNA"/>
</dbReference>
<dbReference type="Proteomes" id="UP000762676">
    <property type="component" value="Unassembled WGS sequence"/>
</dbReference>
<evidence type="ECO:0000313" key="2">
    <source>
        <dbReference type="EMBL" id="GFR97299.1"/>
    </source>
</evidence>
<organism evidence="2 3">
    <name type="scientific">Elysia marginata</name>
    <dbReference type="NCBI Taxonomy" id="1093978"/>
    <lineage>
        <taxon>Eukaryota</taxon>
        <taxon>Metazoa</taxon>
        <taxon>Spiralia</taxon>
        <taxon>Lophotrochozoa</taxon>
        <taxon>Mollusca</taxon>
        <taxon>Gastropoda</taxon>
        <taxon>Heterobranchia</taxon>
        <taxon>Euthyneura</taxon>
        <taxon>Panpulmonata</taxon>
        <taxon>Sacoglossa</taxon>
        <taxon>Placobranchoidea</taxon>
        <taxon>Plakobranchidae</taxon>
        <taxon>Elysia</taxon>
    </lineage>
</organism>